<dbReference type="PANTHER" id="PTHR23080">
    <property type="entry name" value="THAP DOMAIN PROTEIN"/>
    <property type="match status" value="1"/>
</dbReference>
<evidence type="ECO:0000256" key="1">
    <source>
        <dbReference type="SAM" id="MobiDB-lite"/>
    </source>
</evidence>
<feature type="compositionally biased region" description="Polar residues" evidence="1">
    <location>
        <begin position="255"/>
        <end position="265"/>
    </location>
</feature>
<feature type="compositionally biased region" description="Basic and acidic residues" evidence="1">
    <location>
        <begin position="244"/>
        <end position="254"/>
    </location>
</feature>
<dbReference type="Proteomes" id="UP000515161">
    <property type="component" value="Unplaced"/>
</dbReference>
<feature type="compositionally biased region" description="Basic and acidic residues" evidence="1">
    <location>
        <begin position="39"/>
        <end position="66"/>
    </location>
</feature>
<dbReference type="KEGG" id="gacu:117535899"/>
<keyword evidence="2" id="KW-1185">Reference proteome</keyword>
<organism evidence="2 3">
    <name type="scientific">Gymnodraco acuticeps</name>
    <name type="common">Antarctic dragonfish</name>
    <dbReference type="NCBI Taxonomy" id="8218"/>
    <lineage>
        <taxon>Eukaryota</taxon>
        <taxon>Metazoa</taxon>
        <taxon>Chordata</taxon>
        <taxon>Craniata</taxon>
        <taxon>Vertebrata</taxon>
        <taxon>Euteleostomi</taxon>
        <taxon>Actinopterygii</taxon>
        <taxon>Neopterygii</taxon>
        <taxon>Teleostei</taxon>
        <taxon>Neoteleostei</taxon>
        <taxon>Acanthomorphata</taxon>
        <taxon>Eupercaria</taxon>
        <taxon>Perciformes</taxon>
        <taxon>Notothenioidei</taxon>
        <taxon>Bathydraconidae</taxon>
        <taxon>Gymnodraco</taxon>
    </lineage>
</organism>
<accession>A0A6P8SZ66</accession>
<proteinExistence type="predicted"/>
<feature type="region of interest" description="Disordered" evidence="1">
    <location>
        <begin position="231"/>
        <end position="265"/>
    </location>
</feature>
<name>A0A6P8SZ66_GYMAC</name>
<dbReference type="RefSeq" id="XP_034056444.1">
    <property type="nucleotide sequence ID" value="XM_034200553.1"/>
</dbReference>
<dbReference type="InParanoid" id="A0A6P8SZ66"/>
<dbReference type="OrthoDB" id="10020990at2759"/>
<dbReference type="GeneID" id="117535899"/>
<evidence type="ECO:0000313" key="3">
    <source>
        <dbReference type="RefSeq" id="XP_034056444.1"/>
    </source>
</evidence>
<dbReference type="PANTHER" id="PTHR23080:SF133">
    <property type="entry name" value="SI:CH211-262I1.5-RELATED"/>
    <property type="match status" value="1"/>
</dbReference>
<protein>
    <submittedName>
        <fullName evidence="3">Uncharacterized protein LOC117535899</fullName>
    </submittedName>
</protein>
<reference evidence="3" key="1">
    <citation type="submission" date="2025-08" db="UniProtKB">
        <authorList>
            <consortium name="RefSeq"/>
        </authorList>
    </citation>
    <scope>IDENTIFICATION</scope>
</reference>
<evidence type="ECO:0000313" key="2">
    <source>
        <dbReference type="Proteomes" id="UP000515161"/>
    </source>
</evidence>
<dbReference type="AlphaFoldDB" id="A0A6P8SZ66"/>
<sequence length="265" mass="30908">MDQLIEPKTLDGRRRLVKGAVPTLFEWNHFTAQTPRASVWERRERPTEPVSREEQEEHIDVRDHDYCSTPEPASLDMSSQATEDNSKTLEDLQKQLQELRVQREFCLQRFAGSDDNIRFYTRFPSYNHLMAFWFLIEPSIYKMVRVTRAISAAKRNEEVVTHACPSTRQLLQPIDEFFLFLCFLSVGLKERPCKPLQRTPVHCEPHHCNMDEFSYNFIEVTVHLAYTCRSSSPPPRGIQRFPRHTGDPGLHRAEVSNTILTPPPK</sequence>
<feature type="region of interest" description="Disordered" evidence="1">
    <location>
        <begin position="36"/>
        <end position="87"/>
    </location>
</feature>
<gene>
    <name evidence="3" type="primary">LOC117535899</name>
</gene>